<protein>
    <submittedName>
        <fullName evidence="1">Uncharacterized protein</fullName>
    </submittedName>
</protein>
<gene>
    <name evidence="1" type="ORF">A3D77_06715</name>
</gene>
<name>A0A1F5ZSR6_9BACT</name>
<comment type="caution">
    <text evidence="1">The sequence shown here is derived from an EMBL/GenBank/DDBJ whole genome shotgun (WGS) entry which is preliminary data.</text>
</comment>
<evidence type="ECO:0000313" key="2">
    <source>
        <dbReference type="Proteomes" id="UP000176923"/>
    </source>
</evidence>
<dbReference type="Proteomes" id="UP000176923">
    <property type="component" value="Unassembled WGS sequence"/>
</dbReference>
<dbReference type="EMBL" id="MFJL01000024">
    <property type="protein sequence ID" value="OGG15510.1"/>
    <property type="molecule type" value="Genomic_DNA"/>
</dbReference>
<proteinExistence type="predicted"/>
<reference evidence="1 2" key="1">
    <citation type="journal article" date="2016" name="Nat. Commun.">
        <title>Thousands of microbial genomes shed light on interconnected biogeochemical processes in an aquifer system.</title>
        <authorList>
            <person name="Anantharaman K."/>
            <person name="Brown C.T."/>
            <person name="Hug L.A."/>
            <person name="Sharon I."/>
            <person name="Castelle C.J."/>
            <person name="Probst A.J."/>
            <person name="Thomas B.C."/>
            <person name="Singh A."/>
            <person name="Wilkins M.J."/>
            <person name="Karaoz U."/>
            <person name="Brodie E.L."/>
            <person name="Williams K.H."/>
            <person name="Hubbard S.S."/>
            <person name="Banfield J.F."/>
        </authorList>
    </citation>
    <scope>NUCLEOTIDE SEQUENCE [LARGE SCALE GENOMIC DNA]</scope>
</reference>
<accession>A0A1F5ZSR6</accession>
<organism evidence="1 2">
    <name type="scientific">Candidatus Gottesmanbacteria bacterium RIFCSPHIGHO2_02_FULL_39_11</name>
    <dbReference type="NCBI Taxonomy" id="1798382"/>
    <lineage>
        <taxon>Bacteria</taxon>
        <taxon>Candidatus Gottesmaniibacteriota</taxon>
    </lineage>
</organism>
<dbReference type="AlphaFoldDB" id="A0A1F5ZSR6"/>
<sequence length="390" mass="44512">MAKRYPAQTQLKDIEQGLTGLFARVVAESKFEGIFATHPAVARMTGEAKHSGLLSQTMPVVSVACDHLADATSLPLVNEVYQYKLRDANKADHNNYVLVASEKTAQKFISGGYPPEVVKVVNCRYELNPYEKEVVEKKQRDLERISQSGELSDESPPILSLIQDNFETVPERLIAENLIKSYALELADRRLMFTFLMTEADENRVRKQIKDKSIPDHCFEIIETVENLEEFLTHPQNHRGSIFFVRKYPDWKGIVDLDKHVQFTDMQMLLELYSHVVFSRPSEVPRDAANFGTPSFLVFPYGPVEVSIGEQAIKDGFSLPWATVDRCRSSEFHRRMKGLPRLDLADPHTYRKLLEMSRTALQSPMRQPLTGIVESIVEIIQAQEQKLSRE</sequence>
<evidence type="ECO:0000313" key="1">
    <source>
        <dbReference type="EMBL" id="OGG15510.1"/>
    </source>
</evidence>